<feature type="coiled-coil region" evidence="5">
    <location>
        <begin position="1"/>
        <end position="63"/>
    </location>
</feature>
<dbReference type="Proteomes" id="UP000317638">
    <property type="component" value="Unassembled WGS sequence"/>
</dbReference>
<dbReference type="PANTHER" id="PTHR30563">
    <property type="entry name" value="DNA RECOMBINATION PROTEIN RMUC"/>
    <property type="match status" value="1"/>
</dbReference>
<dbReference type="PANTHER" id="PTHR30563:SF0">
    <property type="entry name" value="DNA RECOMBINATION PROTEIN RMUC"/>
    <property type="match status" value="1"/>
</dbReference>
<comment type="caution">
    <text evidence="6">The sequence shown here is derived from an EMBL/GenBank/DDBJ whole genome shotgun (WGS) entry which is preliminary data.</text>
</comment>
<feature type="coiled-coil region" evidence="5">
    <location>
        <begin position="94"/>
        <end position="132"/>
    </location>
</feature>
<dbReference type="EMBL" id="VKKG01000002">
    <property type="protein sequence ID" value="TRY19091.1"/>
    <property type="molecule type" value="Genomic_DNA"/>
</dbReference>
<evidence type="ECO:0000256" key="3">
    <source>
        <dbReference type="ARBA" id="ARBA00023054"/>
    </source>
</evidence>
<proteinExistence type="inferred from homology"/>
<keyword evidence="7" id="KW-1185">Reference proteome</keyword>
<evidence type="ECO:0000313" key="6">
    <source>
        <dbReference type="EMBL" id="TRY19091.1"/>
    </source>
</evidence>
<comment type="similarity">
    <text evidence="2">Belongs to the RmuC family.</text>
</comment>
<keyword evidence="4" id="KW-0233">DNA recombination</keyword>
<organism evidence="6 7">
    <name type="scientific">Tessaracoccus rhinocerotis</name>
    <dbReference type="NCBI Taxonomy" id="1689449"/>
    <lineage>
        <taxon>Bacteria</taxon>
        <taxon>Bacillati</taxon>
        <taxon>Actinomycetota</taxon>
        <taxon>Actinomycetes</taxon>
        <taxon>Propionibacteriales</taxon>
        <taxon>Propionibacteriaceae</taxon>
        <taxon>Tessaracoccus</taxon>
    </lineage>
</organism>
<evidence type="ECO:0000256" key="4">
    <source>
        <dbReference type="ARBA" id="ARBA00023172"/>
    </source>
</evidence>
<dbReference type="OrthoDB" id="370725at2"/>
<evidence type="ECO:0000256" key="2">
    <source>
        <dbReference type="ARBA" id="ARBA00009840"/>
    </source>
</evidence>
<evidence type="ECO:0000313" key="7">
    <source>
        <dbReference type="Proteomes" id="UP000317638"/>
    </source>
</evidence>
<gene>
    <name evidence="6" type="primary">rmuC</name>
    <name evidence="6" type="ORF">FOJ82_06285</name>
</gene>
<sequence length="435" mass="48872">MADLRTAAVEAQRQTAEVRSELTTALSGRATAEAERDSALRLTEELKADRRAMEDRFKLLSEQSLEAQSAKADKTASDRLAATQQMVTPLQEHLNRLSDRLNDVEKQRATLAAELREQVQAVKDSGETIRREALSLSTALRTPQVRGSWGEQSLRRIVEISGLMARCDFDDQTSYTSSDGDRFRPDMRINLADGKVVFVDSKVPLKAVLDAYNTEEMVEQKKHLETFSRHVRGHIDDLSGKNYWHLDVGSPEFVVLFLGSDEFYRLALEQQPDLHEYAARRNIMLAAPGTLIPLLHIVAHGWKQAALAESAAKVSKLGRELHERISSLGDHFEKLGKSLNTTVGHFNRAVGTLETRVMVSARKLKDLDVVDADLKELPTVDTTPREISVPEMIDYQDRQERRALEASLFDEEPDLELGTVRELRRRTGTGDTMGE</sequence>
<protein>
    <submittedName>
        <fullName evidence="6">DNA recombination protein RmuC</fullName>
    </submittedName>
</protein>
<name>A0A553K327_9ACTN</name>
<evidence type="ECO:0000256" key="5">
    <source>
        <dbReference type="SAM" id="Coils"/>
    </source>
</evidence>
<keyword evidence="3 5" id="KW-0175">Coiled coil</keyword>
<reference evidence="6 7" key="1">
    <citation type="submission" date="2019-07" db="EMBL/GenBank/DDBJ databases">
        <authorList>
            <person name="Zhou L.-Y."/>
        </authorList>
    </citation>
    <scope>NUCLEOTIDE SEQUENCE [LARGE SCALE GENOMIC DNA]</scope>
    <source>
        <strain evidence="6 7">YIM 101269</strain>
    </source>
</reference>
<dbReference type="AlphaFoldDB" id="A0A553K327"/>
<dbReference type="InterPro" id="IPR003798">
    <property type="entry name" value="DNA_recombination_RmuC"/>
</dbReference>
<comment type="function">
    <text evidence="1">Involved in DNA recombination.</text>
</comment>
<dbReference type="GO" id="GO:0006310">
    <property type="term" value="P:DNA recombination"/>
    <property type="evidence" value="ECO:0007669"/>
    <property type="project" value="UniProtKB-KW"/>
</dbReference>
<dbReference type="Pfam" id="PF02646">
    <property type="entry name" value="RmuC"/>
    <property type="match status" value="1"/>
</dbReference>
<accession>A0A553K327</accession>
<evidence type="ECO:0000256" key="1">
    <source>
        <dbReference type="ARBA" id="ARBA00003416"/>
    </source>
</evidence>